<name>A0A3P7NRF6_DIBLA</name>
<protein>
    <recommendedName>
        <fullName evidence="3">Ubiquitin-like domain-containing protein</fullName>
    </recommendedName>
</protein>
<evidence type="ECO:0008006" key="3">
    <source>
        <dbReference type="Google" id="ProtNLM"/>
    </source>
</evidence>
<evidence type="ECO:0000313" key="2">
    <source>
        <dbReference type="Proteomes" id="UP000281553"/>
    </source>
</evidence>
<keyword evidence="2" id="KW-1185">Reference proteome</keyword>
<dbReference type="AlphaFoldDB" id="A0A3P7NRF6"/>
<dbReference type="EMBL" id="UYRU01096434">
    <property type="protein sequence ID" value="VDN39733.1"/>
    <property type="molecule type" value="Genomic_DNA"/>
</dbReference>
<proteinExistence type="predicted"/>
<dbReference type="Proteomes" id="UP000281553">
    <property type="component" value="Unassembled WGS sequence"/>
</dbReference>
<organism evidence="1 2">
    <name type="scientific">Dibothriocephalus latus</name>
    <name type="common">Fish tapeworm</name>
    <name type="synonym">Diphyllobothrium latum</name>
    <dbReference type="NCBI Taxonomy" id="60516"/>
    <lineage>
        <taxon>Eukaryota</taxon>
        <taxon>Metazoa</taxon>
        <taxon>Spiralia</taxon>
        <taxon>Lophotrochozoa</taxon>
        <taxon>Platyhelminthes</taxon>
        <taxon>Cestoda</taxon>
        <taxon>Eucestoda</taxon>
        <taxon>Diphyllobothriidea</taxon>
        <taxon>Diphyllobothriidae</taxon>
        <taxon>Dibothriocephalus</taxon>
    </lineage>
</organism>
<gene>
    <name evidence="1" type="ORF">DILT_LOCUS17994</name>
</gene>
<evidence type="ECO:0000313" key="1">
    <source>
        <dbReference type="EMBL" id="VDN39733.1"/>
    </source>
</evidence>
<dbReference type="OrthoDB" id="6249806at2759"/>
<accession>A0A3P7NRF6</accession>
<reference evidence="1 2" key="1">
    <citation type="submission" date="2018-11" db="EMBL/GenBank/DDBJ databases">
        <authorList>
            <consortium name="Pathogen Informatics"/>
        </authorList>
    </citation>
    <scope>NUCLEOTIDE SEQUENCE [LARGE SCALE GENOMIC DNA]</scope>
</reference>
<sequence length="186" mass="20642">MKLRLKFRSSFVLVNIENQYSELLHVLELAAVNFKLNAANVELSLNANDYFGFDNSTMRLDELGIVNGDIIYVRSRESLDDIKNTLDSELHSDLNEVRATAENPLDVVRLTYIYPLAPSMPVVFTMYSVAGISNTSIANQLAINKKSNFVDCGLLDSGKPVAYAIYFFCLKVIAPIAEGNPPTLIS</sequence>